<evidence type="ECO:0000313" key="1">
    <source>
        <dbReference type="EMBL" id="QVE65531.1"/>
    </source>
</evidence>
<proteinExistence type="predicted"/>
<organism evidence="1 2">
    <name type="scientific">Ralstonia phage vB_RsoP_BMB50</name>
    <dbReference type="NCBI Taxonomy" id="2834269"/>
    <lineage>
        <taxon>Viruses</taxon>
        <taxon>Duplodnaviria</taxon>
        <taxon>Heunggongvirae</taxon>
        <taxon>Uroviricota</taxon>
        <taxon>Caudoviricetes</taxon>
        <taxon>Autographivirales</taxon>
        <taxon>Autonotataviridae</taxon>
        <taxon>Okabevirinae</taxon>
        <taxon>Hongshanvirus</taxon>
        <taxon>Hongshanvirus BMB50</taxon>
    </lineage>
</organism>
<name>A0A8E5KHD4_9CAUD</name>
<keyword evidence="2" id="KW-1185">Reference proteome</keyword>
<evidence type="ECO:0000313" key="2">
    <source>
        <dbReference type="Proteomes" id="UP000694260"/>
    </source>
</evidence>
<accession>A0A8E5KHD4</accession>
<dbReference type="Proteomes" id="UP000694260">
    <property type="component" value="Segment"/>
</dbReference>
<reference evidence="1" key="1">
    <citation type="submission" date="2021-04" db="EMBL/GenBank/DDBJ databases">
        <title>Genomic characterization of the novel lytic bacteriophage vB_RsoP_BMB50 infecting Ralstonia solanacearum.</title>
        <authorList>
            <person name="Wang K."/>
            <person name="Liu Q."/>
            <person name="Dong Z."/>
            <person name="Sun M."/>
            <person name="Peng D."/>
        </authorList>
    </citation>
    <scope>NUCLEOTIDE SEQUENCE</scope>
</reference>
<protein>
    <submittedName>
        <fullName evidence="1">Uncharacterized protein</fullName>
    </submittedName>
</protein>
<sequence>MTIRNRIIKLLGGFTQGEHYAAISLEVDHATQMSQEARREGYDRGFARAKGRATGLVDGIWAKDDLGRPINLAKLIQERV</sequence>
<dbReference type="EMBL" id="MW965453">
    <property type="protein sequence ID" value="QVE65531.1"/>
    <property type="molecule type" value="Genomic_DNA"/>
</dbReference>